<dbReference type="AlphaFoldDB" id="A0A9D3URU9"/>
<feature type="non-terminal residue" evidence="2">
    <location>
        <position position="1"/>
    </location>
</feature>
<dbReference type="EMBL" id="JAIQCV010000010">
    <property type="protein sequence ID" value="KAH1056000.1"/>
    <property type="molecule type" value="Genomic_DNA"/>
</dbReference>
<evidence type="ECO:0000256" key="1">
    <source>
        <dbReference type="SAM" id="MobiDB-lite"/>
    </source>
</evidence>
<dbReference type="Proteomes" id="UP000828251">
    <property type="component" value="Unassembled WGS sequence"/>
</dbReference>
<name>A0A9D3URU9_9ROSI</name>
<reference evidence="2 3" key="1">
    <citation type="journal article" date="2021" name="Plant Biotechnol. J.">
        <title>Multi-omics assisted identification of the key and species-specific regulatory components of drought-tolerant mechanisms in Gossypium stocksii.</title>
        <authorList>
            <person name="Yu D."/>
            <person name="Ke L."/>
            <person name="Zhang D."/>
            <person name="Wu Y."/>
            <person name="Sun Y."/>
            <person name="Mei J."/>
            <person name="Sun J."/>
            <person name="Sun Y."/>
        </authorList>
    </citation>
    <scope>NUCLEOTIDE SEQUENCE [LARGE SCALE GENOMIC DNA]</scope>
    <source>
        <strain evidence="3">cv. E1</strain>
        <tissue evidence="2">Leaf</tissue>
    </source>
</reference>
<organism evidence="2 3">
    <name type="scientific">Gossypium stocksii</name>
    <dbReference type="NCBI Taxonomy" id="47602"/>
    <lineage>
        <taxon>Eukaryota</taxon>
        <taxon>Viridiplantae</taxon>
        <taxon>Streptophyta</taxon>
        <taxon>Embryophyta</taxon>
        <taxon>Tracheophyta</taxon>
        <taxon>Spermatophyta</taxon>
        <taxon>Magnoliopsida</taxon>
        <taxon>eudicotyledons</taxon>
        <taxon>Gunneridae</taxon>
        <taxon>Pentapetalae</taxon>
        <taxon>rosids</taxon>
        <taxon>malvids</taxon>
        <taxon>Malvales</taxon>
        <taxon>Malvaceae</taxon>
        <taxon>Malvoideae</taxon>
        <taxon>Gossypium</taxon>
    </lineage>
</organism>
<feature type="region of interest" description="Disordered" evidence="1">
    <location>
        <begin position="1"/>
        <end position="20"/>
    </location>
</feature>
<protein>
    <submittedName>
        <fullName evidence="2">Uncharacterized protein</fullName>
    </submittedName>
</protein>
<evidence type="ECO:0000313" key="2">
    <source>
        <dbReference type="EMBL" id="KAH1056000.1"/>
    </source>
</evidence>
<proteinExistence type="predicted"/>
<evidence type="ECO:0000313" key="3">
    <source>
        <dbReference type="Proteomes" id="UP000828251"/>
    </source>
</evidence>
<keyword evidence="3" id="KW-1185">Reference proteome</keyword>
<comment type="caution">
    <text evidence="2">The sequence shown here is derived from an EMBL/GenBank/DDBJ whole genome shotgun (WGS) entry which is preliminary data.</text>
</comment>
<accession>A0A9D3URU9</accession>
<sequence length="87" mass="9873">DHEIVQKTEVKVGSPTSGSDSLELGTEILTRLVREVLEEVFEARVKVVGETFQARCLERKRKGDHYSLRLECRSVKHGCCIVWVFGV</sequence>
<feature type="compositionally biased region" description="Basic and acidic residues" evidence="1">
    <location>
        <begin position="1"/>
        <end position="10"/>
    </location>
</feature>
<gene>
    <name evidence="2" type="ORF">J1N35_034065</name>
</gene>